<organism evidence="1">
    <name type="scientific">Arundo donax</name>
    <name type="common">Giant reed</name>
    <name type="synonym">Donax arundinaceus</name>
    <dbReference type="NCBI Taxonomy" id="35708"/>
    <lineage>
        <taxon>Eukaryota</taxon>
        <taxon>Viridiplantae</taxon>
        <taxon>Streptophyta</taxon>
        <taxon>Embryophyta</taxon>
        <taxon>Tracheophyta</taxon>
        <taxon>Spermatophyta</taxon>
        <taxon>Magnoliopsida</taxon>
        <taxon>Liliopsida</taxon>
        <taxon>Poales</taxon>
        <taxon>Poaceae</taxon>
        <taxon>PACMAD clade</taxon>
        <taxon>Arundinoideae</taxon>
        <taxon>Arundineae</taxon>
        <taxon>Arundo</taxon>
    </lineage>
</organism>
<dbReference type="EMBL" id="GBRH01241076">
    <property type="protein sequence ID" value="JAD56819.1"/>
    <property type="molecule type" value="Transcribed_RNA"/>
</dbReference>
<proteinExistence type="predicted"/>
<accession>A0A0A9AYH6</accession>
<name>A0A0A9AYH6_ARUDO</name>
<reference evidence="1" key="1">
    <citation type="submission" date="2014-09" db="EMBL/GenBank/DDBJ databases">
        <authorList>
            <person name="Magalhaes I.L.F."/>
            <person name="Oliveira U."/>
            <person name="Santos F.R."/>
            <person name="Vidigal T.H.D.A."/>
            <person name="Brescovit A.D."/>
            <person name="Santos A.J."/>
        </authorList>
    </citation>
    <scope>NUCLEOTIDE SEQUENCE</scope>
    <source>
        <tissue evidence="1">Shoot tissue taken approximately 20 cm above the soil surface</tissue>
    </source>
</reference>
<protein>
    <submittedName>
        <fullName evidence="1">Uncharacterized protein</fullName>
    </submittedName>
</protein>
<evidence type="ECO:0000313" key="1">
    <source>
        <dbReference type="EMBL" id="JAD56819.1"/>
    </source>
</evidence>
<reference evidence="1" key="2">
    <citation type="journal article" date="2015" name="Data Brief">
        <title>Shoot transcriptome of the giant reed, Arundo donax.</title>
        <authorList>
            <person name="Barrero R.A."/>
            <person name="Guerrero F.D."/>
            <person name="Moolhuijzen P."/>
            <person name="Goolsby J.A."/>
            <person name="Tidwell J."/>
            <person name="Bellgard S.E."/>
            <person name="Bellgard M.I."/>
        </authorList>
    </citation>
    <scope>NUCLEOTIDE SEQUENCE</scope>
    <source>
        <tissue evidence="1">Shoot tissue taken approximately 20 cm above the soil surface</tissue>
    </source>
</reference>
<sequence>MPSYRNLCTCE</sequence>